<gene>
    <name evidence="2" type="ORF">Pan14r_24280</name>
</gene>
<dbReference type="Proteomes" id="UP000317238">
    <property type="component" value="Unassembled WGS sequence"/>
</dbReference>
<feature type="region of interest" description="Disordered" evidence="1">
    <location>
        <begin position="419"/>
        <end position="461"/>
    </location>
</feature>
<keyword evidence="3" id="KW-1185">Reference proteome</keyword>
<dbReference type="PANTHER" id="PTHR37833">
    <property type="entry name" value="LIPOPROTEIN-RELATED"/>
    <property type="match status" value="1"/>
</dbReference>
<dbReference type="PANTHER" id="PTHR37833:SF1">
    <property type="entry name" value="SIGNAL PEPTIDE PROTEIN"/>
    <property type="match status" value="1"/>
</dbReference>
<dbReference type="RefSeq" id="WP_146439190.1">
    <property type="nucleotide sequence ID" value="NZ_SJPL01000001.1"/>
</dbReference>
<organism evidence="2 3">
    <name type="scientific">Crateriforma conspicua</name>
    <dbReference type="NCBI Taxonomy" id="2527996"/>
    <lineage>
        <taxon>Bacteria</taxon>
        <taxon>Pseudomonadati</taxon>
        <taxon>Planctomycetota</taxon>
        <taxon>Planctomycetia</taxon>
        <taxon>Planctomycetales</taxon>
        <taxon>Planctomycetaceae</taxon>
        <taxon>Crateriforma</taxon>
    </lineage>
</organism>
<proteinExistence type="predicted"/>
<evidence type="ECO:0000313" key="2">
    <source>
        <dbReference type="EMBL" id="TWT70128.1"/>
    </source>
</evidence>
<evidence type="ECO:0008006" key="4">
    <source>
        <dbReference type="Google" id="ProtNLM"/>
    </source>
</evidence>
<evidence type="ECO:0000313" key="3">
    <source>
        <dbReference type="Proteomes" id="UP000317238"/>
    </source>
</evidence>
<protein>
    <recommendedName>
        <fullName evidence="4">DUF1573 domain-containing protein</fullName>
    </recommendedName>
</protein>
<dbReference type="Gene3D" id="2.60.40.10">
    <property type="entry name" value="Immunoglobulins"/>
    <property type="match status" value="1"/>
</dbReference>
<dbReference type="InterPro" id="IPR013783">
    <property type="entry name" value="Ig-like_fold"/>
</dbReference>
<feature type="compositionally biased region" description="Polar residues" evidence="1">
    <location>
        <begin position="419"/>
        <end position="428"/>
    </location>
</feature>
<dbReference type="Pfam" id="PF07610">
    <property type="entry name" value="DUF1573"/>
    <property type="match status" value="1"/>
</dbReference>
<dbReference type="AlphaFoldDB" id="A0A5C5Y5C7"/>
<accession>A0A5C5Y5C7</accession>
<dbReference type="OrthoDB" id="215317at2"/>
<sequence>MKLIVSMLVAGLIGGVFAYGHVVSKYGGAEGLFGPMKLDGEVTADNVMRLHVESLPDDLPVATTPQGMEHDFGIMRVGEKGEHYFVIRNEGQSPLTLRQGASTCKCTLGTPESSSLAPGETTRVKLEWTVNARGDDFSQTAEIITNDPHNVAIRLKIHGQIVRDLKMDPDVVALGNVAAGEAVDIKTLIYNYSDSPIRADDVMISGDEMAEFAKLSIKEVEPDDPVHEAARQAFEVSIHIEPGLSQGPVNENLWFTFTPVGDDGSVLVDESGDVAEAVRMDWQVVGRVVGALSMIPNPRLSGVTGGGWIYKFGRPKTPDELSGKSFITLKGPMKDSTKLSIGNVEPADIVTATLGDPIGQGEMSLRRLTIELKPGEKAVSRLGTVEEDFGIVTIESDNSKVPPMKIYLTFSLPSARQWQAEQLDAQEQPSDKSIDDASSDDADANPSSEPENSENDDTHSE</sequence>
<dbReference type="EMBL" id="SJPL01000001">
    <property type="protein sequence ID" value="TWT70128.1"/>
    <property type="molecule type" value="Genomic_DNA"/>
</dbReference>
<dbReference type="InterPro" id="IPR011467">
    <property type="entry name" value="DUF1573"/>
</dbReference>
<reference evidence="2 3" key="1">
    <citation type="submission" date="2019-02" db="EMBL/GenBank/DDBJ databases">
        <title>Deep-cultivation of Planctomycetes and their phenomic and genomic characterization uncovers novel biology.</title>
        <authorList>
            <person name="Wiegand S."/>
            <person name="Jogler M."/>
            <person name="Boedeker C."/>
            <person name="Pinto D."/>
            <person name="Vollmers J."/>
            <person name="Rivas-Marin E."/>
            <person name="Kohn T."/>
            <person name="Peeters S.H."/>
            <person name="Heuer A."/>
            <person name="Rast P."/>
            <person name="Oberbeckmann S."/>
            <person name="Bunk B."/>
            <person name="Jeske O."/>
            <person name="Meyerdierks A."/>
            <person name="Storesund J.E."/>
            <person name="Kallscheuer N."/>
            <person name="Luecker S."/>
            <person name="Lage O.M."/>
            <person name="Pohl T."/>
            <person name="Merkel B.J."/>
            <person name="Hornburger P."/>
            <person name="Mueller R.-W."/>
            <person name="Bruemmer F."/>
            <person name="Labrenz M."/>
            <person name="Spormann A.M."/>
            <person name="Op Den Camp H."/>
            <person name="Overmann J."/>
            <person name="Amann R."/>
            <person name="Jetten M.S.M."/>
            <person name="Mascher T."/>
            <person name="Medema M.H."/>
            <person name="Devos D.P."/>
            <person name="Kaster A.-K."/>
            <person name="Ovreas L."/>
            <person name="Rohde M."/>
            <person name="Galperin M.Y."/>
            <person name="Jogler C."/>
        </authorList>
    </citation>
    <scope>NUCLEOTIDE SEQUENCE [LARGE SCALE GENOMIC DNA]</scope>
    <source>
        <strain evidence="2 3">Pan14r</strain>
    </source>
</reference>
<evidence type="ECO:0000256" key="1">
    <source>
        <dbReference type="SAM" id="MobiDB-lite"/>
    </source>
</evidence>
<name>A0A5C5Y5C7_9PLAN</name>
<comment type="caution">
    <text evidence="2">The sequence shown here is derived from an EMBL/GenBank/DDBJ whole genome shotgun (WGS) entry which is preliminary data.</text>
</comment>